<dbReference type="STRING" id="1121419.SAMN05443529_104139"/>
<evidence type="ECO:0000313" key="3">
    <source>
        <dbReference type="Proteomes" id="UP000198656"/>
    </source>
</evidence>
<keyword evidence="3" id="KW-1185">Reference proteome</keyword>
<proteinExistence type="predicted"/>
<gene>
    <name evidence="2" type="ORF">SAMN05443529_104139</name>
</gene>
<dbReference type="InterPro" id="IPR037401">
    <property type="entry name" value="SnoaL-like"/>
</dbReference>
<evidence type="ECO:0000259" key="1">
    <source>
        <dbReference type="Pfam" id="PF12680"/>
    </source>
</evidence>
<dbReference type="InterPro" id="IPR032710">
    <property type="entry name" value="NTF2-like_dom_sf"/>
</dbReference>
<feature type="domain" description="SnoaL-like" evidence="1">
    <location>
        <begin position="12"/>
        <end position="111"/>
    </location>
</feature>
<dbReference type="AlphaFoldDB" id="A0A1G7VJ79"/>
<name>A0A1G7VJ79_9FIRM</name>
<accession>A0A1G7VJ79</accession>
<organism evidence="2 3">
    <name type="scientific">Desulfosporosinus hippei DSM 8344</name>
    <dbReference type="NCBI Taxonomy" id="1121419"/>
    <lineage>
        <taxon>Bacteria</taxon>
        <taxon>Bacillati</taxon>
        <taxon>Bacillota</taxon>
        <taxon>Clostridia</taxon>
        <taxon>Eubacteriales</taxon>
        <taxon>Desulfitobacteriaceae</taxon>
        <taxon>Desulfosporosinus</taxon>
    </lineage>
</organism>
<dbReference type="Pfam" id="PF12680">
    <property type="entry name" value="SnoaL_2"/>
    <property type="match status" value="2"/>
</dbReference>
<evidence type="ECO:0000313" key="2">
    <source>
        <dbReference type="EMBL" id="SDG59747.1"/>
    </source>
</evidence>
<dbReference type="Gene3D" id="3.10.450.50">
    <property type="match status" value="2"/>
</dbReference>
<dbReference type="EMBL" id="FNCP01000004">
    <property type="protein sequence ID" value="SDG59747.1"/>
    <property type="molecule type" value="Genomic_DNA"/>
</dbReference>
<dbReference type="RefSeq" id="WP_207649730.1">
    <property type="nucleotide sequence ID" value="NZ_FNCP01000004.1"/>
</dbReference>
<feature type="domain" description="SnoaL-like" evidence="1">
    <location>
        <begin position="130"/>
        <end position="223"/>
    </location>
</feature>
<dbReference type="SUPFAM" id="SSF54427">
    <property type="entry name" value="NTF2-like"/>
    <property type="match status" value="2"/>
</dbReference>
<sequence length="232" mass="25424">MINNKFQLSKPIEAHFQATNADDPVTFLSIFTDDAVVIDAGKEYHGKTAIKEWSDRDYFSVHLRLEVTNAVQDAVEIVVTAKSDGDYDKSGLPYPLYLDFHFTVEGDKVTRLRNVLSSNGRSIPLPQPIAAFYHASDVYDKALLAGCFAADAVLVDEGKEYHGPEAVSGHILEANRDAKVMTEITDCVEKNGETIVTATLSGNFEGSPIPLDFLFNLENGKIKALNIVLAGE</sequence>
<reference evidence="3" key="1">
    <citation type="submission" date="2016-10" db="EMBL/GenBank/DDBJ databases">
        <authorList>
            <person name="Varghese N."/>
            <person name="Submissions S."/>
        </authorList>
    </citation>
    <scope>NUCLEOTIDE SEQUENCE [LARGE SCALE GENOMIC DNA]</scope>
    <source>
        <strain evidence="3">DSM 8344</strain>
    </source>
</reference>
<protein>
    <submittedName>
        <fullName evidence="2">SnoaL-like domain-containing protein</fullName>
    </submittedName>
</protein>
<dbReference type="Proteomes" id="UP000198656">
    <property type="component" value="Unassembled WGS sequence"/>
</dbReference>